<dbReference type="InterPro" id="IPR035909">
    <property type="entry name" value="CheB_C"/>
</dbReference>
<dbReference type="PROSITE" id="PS50110">
    <property type="entry name" value="RESPONSE_REGULATORY"/>
    <property type="match status" value="1"/>
</dbReference>
<feature type="active site" evidence="5 6">
    <location>
        <position position="285"/>
    </location>
</feature>
<evidence type="ECO:0000256" key="6">
    <source>
        <dbReference type="PROSITE-ProRule" id="PRU00050"/>
    </source>
</evidence>
<dbReference type="InterPro" id="IPR001789">
    <property type="entry name" value="Sig_transdc_resp-reg_receiver"/>
</dbReference>
<dbReference type="SUPFAM" id="SSF52172">
    <property type="entry name" value="CheY-like"/>
    <property type="match status" value="1"/>
</dbReference>
<dbReference type="Pfam" id="PF00072">
    <property type="entry name" value="Response_reg"/>
    <property type="match status" value="1"/>
</dbReference>
<dbReference type="PANTHER" id="PTHR42872:SF6">
    <property type="entry name" value="PROTEIN-GLUTAMATE METHYLESTERASE_PROTEIN-GLUTAMINE GLUTAMINASE"/>
    <property type="match status" value="1"/>
</dbReference>
<comment type="catalytic activity">
    <reaction evidence="4 5">
        <text>[protein]-L-glutamate 5-O-methyl ester + H2O = L-glutamyl-[protein] + methanol + H(+)</text>
        <dbReference type="Rhea" id="RHEA:23236"/>
        <dbReference type="Rhea" id="RHEA-COMP:10208"/>
        <dbReference type="Rhea" id="RHEA-COMP:10311"/>
        <dbReference type="ChEBI" id="CHEBI:15377"/>
        <dbReference type="ChEBI" id="CHEBI:15378"/>
        <dbReference type="ChEBI" id="CHEBI:17790"/>
        <dbReference type="ChEBI" id="CHEBI:29973"/>
        <dbReference type="ChEBI" id="CHEBI:82795"/>
        <dbReference type="EC" id="3.1.1.61"/>
    </reaction>
</comment>
<comment type="catalytic activity">
    <reaction evidence="5">
        <text>L-glutaminyl-[protein] + H2O = L-glutamyl-[protein] + NH4(+)</text>
        <dbReference type="Rhea" id="RHEA:16441"/>
        <dbReference type="Rhea" id="RHEA-COMP:10207"/>
        <dbReference type="Rhea" id="RHEA-COMP:10208"/>
        <dbReference type="ChEBI" id="CHEBI:15377"/>
        <dbReference type="ChEBI" id="CHEBI:28938"/>
        <dbReference type="ChEBI" id="CHEBI:29973"/>
        <dbReference type="ChEBI" id="CHEBI:30011"/>
        <dbReference type="EC" id="3.5.1.44"/>
    </reaction>
</comment>
<dbReference type="SUPFAM" id="SSF52738">
    <property type="entry name" value="Methylesterase CheB, C-terminal domain"/>
    <property type="match status" value="1"/>
</dbReference>
<protein>
    <recommendedName>
        <fullName evidence="5">Protein-glutamate methylesterase/protein-glutamine glutaminase</fullName>
        <ecNumber evidence="5">3.1.1.61</ecNumber>
        <ecNumber evidence="5">3.5.1.44</ecNumber>
    </recommendedName>
</protein>
<dbReference type="RefSeq" id="WP_012645649.1">
    <property type="nucleotide sequence ID" value="NC_011979.1"/>
</dbReference>
<name>B9LZV6_GEODF</name>
<evidence type="ECO:0000256" key="5">
    <source>
        <dbReference type="HAMAP-Rule" id="MF_00099"/>
    </source>
</evidence>
<dbReference type="GO" id="GO:0006935">
    <property type="term" value="P:chemotaxis"/>
    <property type="evidence" value="ECO:0007669"/>
    <property type="project" value="UniProtKB-UniRule"/>
</dbReference>
<dbReference type="OrthoDB" id="9793421at2"/>
<dbReference type="NCBIfam" id="NF009206">
    <property type="entry name" value="PRK12555.1"/>
    <property type="match status" value="1"/>
</dbReference>
<dbReference type="InterPro" id="IPR008248">
    <property type="entry name" value="CheB-like"/>
</dbReference>
<evidence type="ECO:0000313" key="10">
    <source>
        <dbReference type="EMBL" id="ACM18920.1"/>
    </source>
</evidence>
<dbReference type="EMBL" id="CP001390">
    <property type="protein sequence ID" value="ACM18920.1"/>
    <property type="molecule type" value="Genomic_DNA"/>
</dbReference>
<sequence length="344" mass="36862">MIKVLITDDSALTREVIKDIFRLTSDIIVVGEAADGTAAVELTQKLKPDLVLMDLMMPIMDGLTAIEEIMAHSPTPILVLSASLGDRDVNNAFAAIKRGALDVMAKPEGFTTDTISPCFTSDIIEKVRMLARIKVIRRRPPTRRRAMVASESKPGETHRILAIGASTGGPQAVMKIVRSLPAGFDASIFIVQHIASGFAYGFAQWLNRESNIPVRLAKDGDVFLPGTALVAPSNYHMTVSDGKIKLIKDQPVNSCRPSIDVLFKSLALEHGGAVVGVLLSGMGKDGAEGLTQIRKQGGMTIAQDEKSCAVFGMPKAAIAMDAVDMIVPLGDIPQTISRLFDARS</sequence>
<feature type="domain" description="CheB-type methylesterase" evidence="9">
    <location>
        <begin position="154"/>
        <end position="343"/>
    </location>
</feature>
<dbReference type="HOGENOM" id="CLU_000445_51_0_7"/>
<dbReference type="eggNOG" id="COG2201">
    <property type="taxonomic scope" value="Bacteria"/>
</dbReference>
<dbReference type="InterPro" id="IPR000673">
    <property type="entry name" value="Sig_transdc_resp-reg_Me-estase"/>
</dbReference>
<proteinExistence type="inferred from homology"/>
<evidence type="ECO:0000259" key="8">
    <source>
        <dbReference type="PROSITE" id="PS50110"/>
    </source>
</evidence>
<evidence type="ECO:0000313" key="11">
    <source>
        <dbReference type="Proteomes" id="UP000007721"/>
    </source>
</evidence>
<evidence type="ECO:0000256" key="7">
    <source>
        <dbReference type="PROSITE-ProRule" id="PRU00169"/>
    </source>
</evidence>
<dbReference type="Gene3D" id="3.40.50.180">
    <property type="entry name" value="Methylesterase CheB, C-terminal domain"/>
    <property type="match status" value="1"/>
</dbReference>
<dbReference type="STRING" id="316067.Geob_0553"/>
<evidence type="ECO:0000256" key="3">
    <source>
        <dbReference type="ARBA" id="ARBA00022801"/>
    </source>
</evidence>
<dbReference type="AlphaFoldDB" id="B9LZV6"/>
<accession>B9LZV6</accession>
<keyword evidence="1 5" id="KW-0963">Cytoplasm</keyword>
<keyword evidence="5 7" id="KW-0597">Phosphoprotein</keyword>
<dbReference type="GO" id="GO:0050568">
    <property type="term" value="F:protein-glutamine glutaminase activity"/>
    <property type="evidence" value="ECO:0007669"/>
    <property type="project" value="UniProtKB-UniRule"/>
</dbReference>
<dbReference type="CDD" id="cd16432">
    <property type="entry name" value="CheB_Rec"/>
    <property type="match status" value="1"/>
</dbReference>
<dbReference type="HAMAP" id="MF_00099">
    <property type="entry name" value="CheB_chemtxs"/>
    <property type="match status" value="1"/>
</dbReference>
<evidence type="ECO:0000256" key="4">
    <source>
        <dbReference type="ARBA" id="ARBA00048267"/>
    </source>
</evidence>
<evidence type="ECO:0000256" key="2">
    <source>
        <dbReference type="ARBA" id="ARBA00022500"/>
    </source>
</evidence>
<dbReference type="Proteomes" id="UP000007721">
    <property type="component" value="Chromosome"/>
</dbReference>
<dbReference type="Gene3D" id="3.40.50.2300">
    <property type="match status" value="1"/>
</dbReference>
<dbReference type="GO" id="GO:0005737">
    <property type="term" value="C:cytoplasm"/>
    <property type="evidence" value="ECO:0007669"/>
    <property type="project" value="UniProtKB-SubCell"/>
</dbReference>
<dbReference type="Pfam" id="PF01339">
    <property type="entry name" value="CheB_methylest"/>
    <property type="match status" value="1"/>
</dbReference>
<dbReference type="EC" id="3.5.1.44" evidence="5"/>
<feature type="domain" description="Response regulatory" evidence="8">
    <location>
        <begin position="3"/>
        <end position="121"/>
    </location>
</feature>
<dbReference type="PROSITE" id="PS50122">
    <property type="entry name" value="CHEB"/>
    <property type="match status" value="1"/>
</dbReference>
<gene>
    <name evidence="5" type="primary">cheB</name>
    <name evidence="10" type="synonym">cheB40H-3</name>
    <name evidence="10" type="ordered locus">Geob_0553</name>
</gene>
<dbReference type="NCBIfam" id="NF001965">
    <property type="entry name" value="PRK00742.1"/>
    <property type="match status" value="1"/>
</dbReference>
<dbReference type="EC" id="3.1.1.61" evidence="5"/>
<comment type="function">
    <text evidence="5">Involved in chemotaxis. Part of a chemotaxis signal transduction system that modulates chemotaxis in response to various stimuli. Catalyzes the demethylation of specific methylglutamate residues introduced into the chemoreceptors (methyl-accepting chemotaxis proteins or MCP) by CheR. Also mediates the irreversible deamidation of specific glutamine residues to glutamic acid.</text>
</comment>
<keyword evidence="3 5" id="KW-0378">Hydrolase</keyword>
<feature type="active site" evidence="5 6">
    <location>
        <position position="166"/>
    </location>
</feature>
<reference evidence="10 11" key="1">
    <citation type="submission" date="2009-01" db="EMBL/GenBank/DDBJ databases">
        <title>Complete sequence of Geobacter sp. FRC-32.</title>
        <authorList>
            <consortium name="US DOE Joint Genome Institute"/>
            <person name="Lucas S."/>
            <person name="Copeland A."/>
            <person name="Lapidus A."/>
            <person name="Glavina del Rio T."/>
            <person name="Dalin E."/>
            <person name="Tice H."/>
            <person name="Bruce D."/>
            <person name="Goodwin L."/>
            <person name="Pitluck S."/>
            <person name="Saunders E."/>
            <person name="Brettin T."/>
            <person name="Detter J.C."/>
            <person name="Han C."/>
            <person name="Larimer F."/>
            <person name="Land M."/>
            <person name="Hauser L."/>
            <person name="Kyrpides N."/>
            <person name="Ovchinnikova G."/>
            <person name="Kostka J."/>
            <person name="Richardson P."/>
        </authorList>
    </citation>
    <scope>NUCLEOTIDE SEQUENCE [LARGE SCALE GENOMIC DNA]</scope>
    <source>
        <strain evidence="11">DSM 22248 / JCM 15807 / FRC-32</strain>
    </source>
</reference>
<dbReference type="SMART" id="SM00448">
    <property type="entry name" value="REC"/>
    <property type="match status" value="1"/>
</dbReference>
<comment type="subcellular location">
    <subcellularLocation>
        <location evidence="5">Cytoplasm</location>
    </subcellularLocation>
</comment>
<comment type="PTM">
    <text evidence="5">Phosphorylated by CheA. Phosphorylation of the N-terminal regulatory domain activates the methylesterase activity.</text>
</comment>
<dbReference type="PANTHER" id="PTHR42872">
    <property type="entry name" value="PROTEIN-GLUTAMATE METHYLESTERASE/PROTEIN-GLUTAMINE GLUTAMINASE"/>
    <property type="match status" value="1"/>
</dbReference>
<dbReference type="InterPro" id="IPR011006">
    <property type="entry name" value="CheY-like_superfamily"/>
</dbReference>
<keyword evidence="2 5" id="KW-0145">Chemotaxis</keyword>
<dbReference type="GO" id="GO:0000156">
    <property type="term" value="F:phosphorelay response regulator activity"/>
    <property type="evidence" value="ECO:0007669"/>
    <property type="project" value="InterPro"/>
</dbReference>
<dbReference type="KEGG" id="geo:Geob_0553"/>
<dbReference type="PIRSF" id="PIRSF000876">
    <property type="entry name" value="RR_chemtxs_CheB"/>
    <property type="match status" value="1"/>
</dbReference>
<comment type="similarity">
    <text evidence="5">Belongs to the CheB family.</text>
</comment>
<dbReference type="CDD" id="cd17541">
    <property type="entry name" value="REC_CheB-like"/>
    <property type="match status" value="1"/>
</dbReference>
<feature type="modified residue" description="4-aspartylphosphate" evidence="5 7">
    <location>
        <position position="54"/>
    </location>
</feature>
<evidence type="ECO:0000256" key="1">
    <source>
        <dbReference type="ARBA" id="ARBA00022490"/>
    </source>
</evidence>
<keyword evidence="11" id="KW-1185">Reference proteome</keyword>
<feature type="active site" evidence="5 6">
    <location>
        <position position="193"/>
    </location>
</feature>
<organism evidence="10 11">
    <name type="scientific">Geotalea daltonii (strain DSM 22248 / JCM 15807 / FRC-32)</name>
    <name type="common">Geobacter daltonii</name>
    <dbReference type="NCBI Taxonomy" id="316067"/>
    <lineage>
        <taxon>Bacteria</taxon>
        <taxon>Pseudomonadati</taxon>
        <taxon>Thermodesulfobacteriota</taxon>
        <taxon>Desulfuromonadia</taxon>
        <taxon>Geobacterales</taxon>
        <taxon>Geobacteraceae</taxon>
        <taxon>Geotalea</taxon>
    </lineage>
</organism>
<dbReference type="GO" id="GO:0008984">
    <property type="term" value="F:protein-glutamate methylesterase activity"/>
    <property type="evidence" value="ECO:0007669"/>
    <property type="project" value="UniProtKB-UniRule"/>
</dbReference>
<comment type="domain">
    <text evidence="5">Contains a C-terminal catalytic domain, and an N-terminal region which modulates catalytic activity.</text>
</comment>
<evidence type="ECO:0000259" key="9">
    <source>
        <dbReference type="PROSITE" id="PS50122"/>
    </source>
</evidence>